<feature type="domain" description="Single" evidence="4">
    <location>
        <begin position="38"/>
        <end position="109"/>
    </location>
</feature>
<dbReference type="EMBL" id="JAZDUA010000147">
    <property type="protein sequence ID" value="KAK7866430.1"/>
    <property type="molecule type" value="Genomic_DNA"/>
</dbReference>
<comment type="subcellular location">
    <subcellularLocation>
        <location evidence="1">Secreted</location>
    </subcellularLocation>
</comment>
<protein>
    <recommendedName>
        <fullName evidence="4">Single domain-containing protein</fullName>
    </recommendedName>
</protein>
<gene>
    <name evidence="5" type="ORF">R5R35_008957</name>
</gene>
<dbReference type="InterPro" id="IPR029277">
    <property type="entry name" value="SVWC_dom"/>
</dbReference>
<evidence type="ECO:0000256" key="3">
    <source>
        <dbReference type="SAM" id="SignalP"/>
    </source>
</evidence>
<proteinExistence type="predicted"/>
<reference evidence="5 6" key="1">
    <citation type="submission" date="2024-03" db="EMBL/GenBank/DDBJ databases">
        <title>The genome assembly and annotation of the cricket Gryllus longicercus Weissman &amp; Gray.</title>
        <authorList>
            <person name="Szrajer S."/>
            <person name="Gray D."/>
            <person name="Ylla G."/>
        </authorList>
    </citation>
    <scope>NUCLEOTIDE SEQUENCE [LARGE SCALE GENOMIC DNA]</scope>
    <source>
        <strain evidence="5">DAG 2021-001</strain>
        <tissue evidence="5">Whole body minus gut</tissue>
    </source>
</reference>
<accession>A0AAN9Z928</accession>
<evidence type="ECO:0000313" key="6">
    <source>
        <dbReference type="Proteomes" id="UP001378592"/>
    </source>
</evidence>
<sequence length="110" mass="11802">MQASHALLAMALLTTGALVAADLSIQLLEPHPKHPNACYDADADKAYPVDSSWFVPDQCTKATCSKDANSNKFVIQYMGCGLMATPPAPCKLETDKKAQYPDCCPKVVCP</sequence>
<evidence type="ECO:0000256" key="1">
    <source>
        <dbReference type="ARBA" id="ARBA00004613"/>
    </source>
</evidence>
<organism evidence="5 6">
    <name type="scientific">Gryllus longicercus</name>
    <dbReference type="NCBI Taxonomy" id="2509291"/>
    <lineage>
        <taxon>Eukaryota</taxon>
        <taxon>Metazoa</taxon>
        <taxon>Ecdysozoa</taxon>
        <taxon>Arthropoda</taxon>
        <taxon>Hexapoda</taxon>
        <taxon>Insecta</taxon>
        <taxon>Pterygota</taxon>
        <taxon>Neoptera</taxon>
        <taxon>Polyneoptera</taxon>
        <taxon>Orthoptera</taxon>
        <taxon>Ensifera</taxon>
        <taxon>Gryllidea</taxon>
        <taxon>Grylloidea</taxon>
        <taxon>Gryllidae</taxon>
        <taxon>Gryllinae</taxon>
        <taxon>Gryllus</taxon>
    </lineage>
</organism>
<keyword evidence="6" id="KW-1185">Reference proteome</keyword>
<dbReference type="SMART" id="SM01318">
    <property type="entry name" value="SVWC"/>
    <property type="match status" value="1"/>
</dbReference>
<feature type="chain" id="PRO_5042814938" description="Single domain-containing protein" evidence="3">
    <location>
        <begin position="22"/>
        <end position="110"/>
    </location>
</feature>
<evidence type="ECO:0000313" key="5">
    <source>
        <dbReference type="EMBL" id="KAK7866430.1"/>
    </source>
</evidence>
<comment type="caution">
    <text evidence="5">The sequence shown here is derived from an EMBL/GenBank/DDBJ whole genome shotgun (WGS) entry which is preliminary data.</text>
</comment>
<dbReference type="PANTHER" id="PTHR39957:SF2">
    <property type="entry name" value="GEO11553P1"/>
    <property type="match status" value="1"/>
</dbReference>
<name>A0AAN9Z928_9ORTH</name>
<evidence type="ECO:0000259" key="4">
    <source>
        <dbReference type="SMART" id="SM01318"/>
    </source>
</evidence>
<dbReference type="AlphaFoldDB" id="A0AAN9Z928"/>
<dbReference type="Pfam" id="PF15430">
    <property type="entry name" value="SVWC"/>
    <property type="match status" value="1"/>
</dbReference>
<feature type="signal peptide" evidence="3">
    <location>
        <begin position="1"/>
        <end position="21"/>
    </location>
</feature>
<keyword evidence="3" id="KW-0732">Signal</keyword>
<dbReference type="GO" id="GO:0005576">
    <property type="term" value="C:extracellular region"/>
    <property type="evidence" value="ECO:0007669"/>
    <property type="project" value="UniProtKB-SubCell"/>
</dbReference>
<evidence type="ECO:0000256" key="2">
    <source>
        <dbReference type="ARBA" id="ARBA00022525"/>
    </source>
</evidence>
<dbReference type="InterPro" id="IPR053308">
    <property type="entry name" value="Vago-like"/>
</dbReference>
<dbReference type="Proteomes" id="UP001378592">
    <property type="component" value="Unassembled WGS sequence"/>
</dbReference>
<keyword evidence="2" id="KW-0964">Secreted</keyword>
<dbReference type="PANTHER" id="PTHR39957">
    <property type="entry name" value="AT09846P1-RELATED"/>
    <property type="match status" value="1"/>
</dbReference>